<dbReference type="AlphaFoldDB" id="A0A8X6XFB4"/>
<dbReference type="EMBL" id="BMAV01007661">
    <property type="protein sequence ID" value="GFY50726.1"/>
    <property type="molecule type" value="Genomic_DNA"/>
</dbReference>
<evidence type="ECO:0000259" key="1">
    <source>
        <dbReference type="Pfam" id="PF23663"/>
    </source>
</evidence>
<gene>
    <name evidence="2" type="ORF">TNIN_111661</name>
</gene>
<evidence type="ECO:0000313" key="2">
    <source>
        <dbReference type="EMBL" id="GFY50726.1"/>
    </source>
</evidence>
<comment type="caution">
    <text evidence="2">The sequence shown here is derived from an EMBL/GenBank/DDBJ whole genome shotgun (WGS) entry which is preliminary data.</text>
</comment>
<dbReference type="OrthoDB" id="5836254at2759"/>
<feature type="domain" description="SCAN" evidence="1">
    <location>
        <begin position="232"/>
        <end position="256"/>
    </location>
</feature>
<dbReference type="InterPro" id="IPR057560">
    <property type="entry name" value="Znf_SCAND3"/>
</dbReference>
<name>A0A8X6XFB4_9ARAC</name>
<organism evidence="2 3">
    <name type="scientific">Trichonephila inaurata madagascariensis</name>
    <dbReference type="NCBI Taxonomy" id="2747483"/>
    <lineage>
        <taxon>Eukaryota</taxon>
        <taxon>Metazoa</taxon>
        <taxon>Ecdysozoa</taxon>
        <taxon>Arthropoda</taxon>
        <taxon>Chelicerata</taxon>
        <taxon>Arachnida</taxon>
        <taxon>Araneae</taxon>
        <taxon>Araneomorphae</taxon>
        <taxon>Entelegynae</taxon>
        <taxon>Araneoidea</taxon>
        <taxon>Nephilidae</taxon>
        <taxon>Trichonephila</taxon>
        <taxon>Trichonephila inaurata</taxon>
    </lineage>
</organism>
<dbReference type="Proteomes" id="UP000886998">
    <property type="component" value="Unassembled WGS sequence"/>
</dbReference>
<sequence>MEVDNSLLGIKVMEPAMNLSQDHDITSTPEDLPVISLKNNKDASKDLLVPELIDYNASTSKDVPAPESINGNASTSKDLLAPKLIDYNVSASKDLLAPEFINYTASVSKGLLAPEFINYTASASKDQLAPELISYTASISYDLSMVKSTNNNTSVSYGLPAADLLTKKASNFEDVHKIKSFSLLTTGQLETVNNSTSTPASTVKTSVVLLASEGKAAVNDSKTCVVSGMKSTGAHSCAICKNQVHAICGNAVGEEGPQEIGTSAGIIKDWLPRNALQIATTTFTEIVPWINLSLRKIAKKNYPYLVKDLRSVPVNNQKYNVKQKDVLVKKSNVLCNSRYHKSTQHVLIKINEHY</sequence>
<evidence type="ECO:0000313" key="3">
    <source>
        <dbReference type="Proteomes" id="UP000886998"/>
    </source>
</evidence>
<reference evidence="2" key="1">
    <citation type="submission" date="2020-08" db="EMBL/GenBank/DDBJ databases">
        <title>Multicomponent nature underlies the extraordinary mechanical properties of spider dragline silk.</title>
        <authorList>
            <person name="Kono N."/>
            <person name="Nakamura H."/>
            <person name="Mori M."/>
            <person name="Yoshida Y."/>
            <person name="Ohtoshi R."/>
            <person name="Malay A.D."/>
            <person name="Moran D.A.P."/>
            <person name="Tomita M."/>
            <person name="Numata K."/>
            <person name="Arakawa K."/>
        </authorList>
    </citation>
    <scope>NUCLEOTIDE SEQUENCE</scope>
</reference>
<dbReference type="Pfam" id="PF23663">
    <property type="entry name" value="Znf_SCAND3"/>
    <property type="match status" value="1"/>
</dbReference>
<proteinExistence type="predicted"/>
<keyword evidence="3" id="KW-1185">Reference proteome</keyword>
<accession>A0A8X6XFB4</accession>
<protein>
    <recommendedName>
        <fullName evidence="1">SCAN domain-containing protein</fullName>
    </recommendedName>
</protein>